<comment type="caution">
    <text evidence="1">The sequence shown here is derived from an EMBL/GenBank/DDBJ whole genome shotgun (WGS) entry which is preliminary data.</text>
</comment>
<evidence type="ECO:0000313" key="1">
    <source>
        <dbReference type="EMBL" id="KZD66000.1"/>
    </source>
</evidence>
<dbReference type="EMBL" id="LJKE01000045">
    <property type="protein sequence ID" value="KZD66000.1"/>
    <property type="molecule type" value="Genomic_DNA"/>
</dbReference>
<organism evidence="1 2">
    <name type="scientific">Bacillus cereus</name>
    <dbReference type="NCBI Taxonomy" id="1396"/>
    <lineage>
        <taxon>Bacteria</taxon>
        <taxon>Bacillati</taxon>
        <taxon>Bacillota</taxon>
        <taxon>Bacilli</taxon>
        <taxon>Bacillales</taxon>
        <taxon>Bacillaceae</taxon>
        <taxon>Bacillus</taxon>
        <taxon>Bacillus cereus group</taxon>
    </lineage>
</organism>
<dbReference type="AlphaFoldDB" id="A0A164NYN0"/>
<dbReference type="PATRIC" id="fig|1396.535.peg.1800"/>
<evidence type="ECO:0000313" key="2">
    <source>
        <dbReference type="Proteomes" id="UP000076482"/>
    </source>
</evidence>
<name>A0A164NYN0_BACCE</name>
<sequence>MKNILVNYEIISGELSTMCCHPFKLNGKEPEEVIHSHFTNFWGDKTEKIEKGARYFHENWEQVVKIGLVQGITDEKFEKISTLHLEDEDLYNQLRIGI</sequence>
<proteinExistence type="predicted"/>
<gene>
    <name evidence="1" type="ORF">B4088_2757</name>
</gene>
<dbReference type="Proteomes" id="UP000076482">
    <property type="component" value="Unassembled WGS sequence"/>
</dbReference>
<accession>A0A164NYN0</accession>
<reference evidence="1 2" key="1">
    <citation type="submission" date="2015-09" db="EMBL/GenBank/DDBJ databases">
        <title>Bacillus cereus food isolates.</title>
        <authorList>
            <person name="Boekhorst J."/>
        </authorList>
    </citation>
    <scope>NUCLEOTIDE SEQUENCE [LARGE SCALE GENOMIC DNA]</scope>
    <source>
        <strain evidence="1 2">B4088</strain>
    </source>
</reference>
<dbReference type="RefSeq" id="WP_063261224.1">
    <property type="nucleotide sequence ID" value="NZ_LJKE01000045.1"/>
</dbReference>
<protein>
    <submittedName>
        <fullName evidence="1">Uncharacterized protein</fullName>
    </submittedName>
</protein>